<protein>
    <submittedName>
        <fullName evidence="1">Uncharacterized protein</fullName>
    </submittedName>
</protein>
<reference evidence="1" key="1">
    <citation type="submission" date="2021-02" db="EMBL/GenBank/DDBJ databases">
        <authorList>
            <consortium name="DOE Joint Genome Institute"/>
            <person name="Ahrendt S."/>
            <person name="Looney B.P."/>
            <person name="Miyauchi S."/>
            <person name="Morin E."/>
            <person name="Drula E."/>
            <person name="Courty P.E."/>
            <person name="Chicoki N."/>
            <person name="Fauchery L."/>
            <person name="Kohler A."/>
            <person name="Kuo A."/>
            <person name="Labutti K."/>
            <person name="Pangilinan J."/>
            <person name="Lipzen A."/>
            <person name="Riley R."/>
            <person name="Andreopoulos W."/>
            <person name="He G."/>
            <person name="Johnson J."/>
            <person name="Barry K.W."/>
            <person name="Grigoriev I.V."/>
            <person name="Nagy L."/>
            <person name="Hibbett D."/>
            <person name="Henrissat B."/>
            <person name="Matheny P.B."/>
            <person name="Labbe J."/>
            <person name="Martin F."/>
        </authorList>
    </citation>
    <scope>NUCLEOTIDE SEQUENCE</scope>
    <source>
        <strain evidence="1">FP105234-sp</strain>
    </source>
</reference>
<reference evidence="1" key="2">
    <citation type="journal article" date="2022" name="New Phytol.">
        <title>Evolutionary transition to the ectomycorrhizal habit in the genomes of a hyperdiverse lineage of mushroom-forming fungi.</title>
        <authorList>
            <person name="Looney B."/>
            <person name="Miyauchi S."/>
            <person name="Morin E."/>
            <person name="Drula E."/>
            <person name="Courty P.E."/>
            <person name="Kohler A."/>
            <person name="Kuo A."/>
            <person name="LaButti K."/>
            <person name="Pangilinan J."/>
            <person name="Lipzen A."/>
            <person name="Riley R."/>
            <person name="Andreopoulos W."/>
            <person name="He G."/>
            <person name="Johnson J."/>
            <person name="Nolan M."/>
            <person name="Tritt A."/>
            <person name="Barry K.W."/>
            <person name="Grigoriev I.V."/>
            <person name="Nagy L.G."/>
            <person name="Hibbett D."/>
            <person name="Henrissat B."/>
            <person name="Matheny P.B."/>
            <person name="Labbe J."/>
            <person name="Martin F.M."/>
        </authorList>
    </citation>
    <scope>NUCLEOTIDE SEQUENCE</scope>
    <source>
        <strain evidence="1">FP105234-sp</strain>
    </source>
</reference>
<dbReference type="EMBL" id="MU276303">
    <property type="protein sequence ID" value="KAI0039452.1"/>
    <property type="molecule type" value="Genomic_DNA"/>
</dbReference>
<dbReference type="Proteomes" id="UP000814033">
    <property type="component" value="Unassembled WGS sequence"/>
</dbReference>
<name>A0ACB8R6A5_9AGAM</name>
<comment type="caution">
    <text evidence="1">The sequence shown here is derived from an EMBL/GenBank/DDBJ whole genome shotgun (WGS) entry which is preliminary data.</text>
</comment>
<evidence type="ECO:0000313" key="1">
    <source>
        <dbReference type="EMBL" id="KAI0039452.1"/>
    </source>
</evidence>
<keyword evidence="2" id="KW-1185">Reference proteome</keyword>
<proteinExistence type="predicted"/>
<sequence>MFNSTRRDELESQDIFACSVMPRLAVERALSPPIHRSRDEFTPITPRAPTPLTILRRAQSPSRQALRSSMAMQSNDPQRHYPSSRRSKPTTSHDVAIAPELKAHHARLRRGSGRGDVPSKPSSVHVVVYVFNFDYCARRSTMRVAVQCRSCEA</sequence>
<gene>
    <name evidence="1" type="ORF">FA95DRAFT_1021429</name>
</gene>
<evidence type="ECO:0000313" key="2">
    <source>
        <dbReference type="Proteomes" id="UP000814033"/>
    </source>
</evidence>
<accession>A0ACB8R6A5</accession>
<organism evidence="1 2">
    <name type="scientific">Auriscalpium vulgare</name>
    <dbReference type="NCBI Taxonomy" id="40419"/>
    <lineage>
        <taxon>Eukaryota</taxon>
        <taxon>Fungi</taxon>
        <taxon>Dikarya</taxon>
        <taxon>Basidiomycota</taxon>
        <taxon>Agaricomycotina</taxon>
        <taxon>Agaricomycetes</taxon>
        <taxon>Russulales</taxon>
        <taxon>Auriscalpiaceae</taxon>
        <taxon>Auriscalpium</taxon>
    </lineage>
</organism>